<dbReference type="EMBL" id="CP000350">
    <property type="protein sequence ID" value="ABJ76133.1"/>
    <property type="molecule type" value="Genomic_DNA"/>
</dbReference>
<sequence length="462" mass="53603">MYRLISNPNGTLNLEEIQSGFLFHSRFHPTSEGERIAEQIPTPQSDRETILIFGFGLGYHVEAYLQKANKPVNVLILEPIVALKSIVEKFSERISKSYKMHGHRIRIVFGLDEFLSQPLSFWLFQDTNKISPFLHPVYSRKFQDLALSFLDSLKQNSQNIAARNYFQRIWVRNCVRNLTSIFENSNPSLILTGAKDDFFKDQTLLFTGASPSLEEETDWILKNRNRFHLLASDTSLGWILNFGIVPDAVLSLDSSRGTLFHFRNILPKKLPILTWLGGSTYIFDLPNPKWIYFSTHPLDQILRSLFFSQAPILENPSLNMAGIAVSFAKQLKYDRLILKGVDFQRNGGRTHCRSSGYEVYDRFFLSRKESLFKTRFQKSKSWEKRFSILEILKKQSSELFKSDPMSNFPKAEIKKLAEGLVWEDPKKIRLEQWIRFCTVHSDLDLKNYFSPRILNIPPVIES</sequence>
<feature type="domain" description="6-hydroxymethylpterin diphosphokinase MptE-like" evidence="1">
    <location>
        <begin position="176"/>
        <end position="344"/>
    </location>
</feature>
<evidence type="ECO:0000259" key="1">
    <source>
        <dbReference type="Pfam" id="PF01973"/>
    </source>
</evidence>
<dbReference type="AlphaFoldDB" id="Q04SI7"/>
<protein>
    <recommendedName>
        <fullName evidence="1">6-hydroxymethylpterin diphosphokinase MptE-like domain-containing protein</fullName>
    </recommendedName>
</protein>
<dbReference type="KEGG" id="lbj:LBJ_1563"/>
<proteinExistence type="predicted"/>
<dbReference type="PANTHER" id="PTHR41786:SF1">
    <property type="entry name" value="6-HYDROXYMETHYLPTERIN DIPHOSPHOKINASE MPTE-LIKE DOMAIN-CONTAINING PROTEIN"/>
    <property type="match status" value="1"/>
</dbReference>
<name>Q04SI7_LEPBJ</name>
<dbReference type="HOGENOM" id="CLU_747620_0_0_12"/>
<dbReference type="PANTHER" id="PTHR41786">
    <property type="entry name" value="MOTILITY ACCESSORY FACTOR MAF"/>
    <property type="match status" value="1"/>
</dbReference>
<accession>Q04SI7</accession>
<evidence type="ECO:0000313" key="2">
    <source>
        <dbReference type="EMBL" id="ABJ76133.1"/>
    </source>
</evidence>
<reference evidence="2 3" key="1">
    <citation type="journal article" date="2006" name="Proc. Natl. Acad. Sci. U.S.A.">
        <title>Genome reduction in Leptospira borgpetersenii reflects limited transmission potential.</title>
        <authorList>
            <person name="Bulach D.M."/>
            <person name="Zuerner R.L."/>
            <person name="Wilson P."/>
            <person name="Seemann T."/>
            <person name="McGrath A."/>
            <person name="Cullen P.A."/>
            <person name="Davis J."/>
            <person name="Johnson M."/>
            <person name="Kuczek E."/>
            <person name="Alt D.P."/>
            <person name="Peterson-Burch B."/>
            <person name="Coppel R.L."/>
            <person name="Rood J.I."/>
            <person name="Davies J.K."/>
            <person name="Adler B."/>
        </authorList>
    </citation>
    <scope>NUCLEOTIDE SEQUENCE [LARGE SCALE GENOMIC DNA]</scope>
    <source>
        <strain evidence="2 3">JB197</strain>
    </source>
</reference>
<evidence type="ECO:0000313" key="3">
    <source>
        <dbReference type="Proteomes" id="UP000000656"/>
    </source>
</evidence>
<organism evidence="2 3">
    <name type="scientific">Leptospira borgpetersenii serovar Hardjo-bovis (strain JB197)</name>
    <dbReference type="NCBI Taxonomy" id="355277"/>
    <lineage>
        <taxon>Bacteria</taxon>
        <taxon>Pseudomonadati</taxon>
        <taxon>Spirochaetota</taxon>
        <taxon>Spirochaetia</taxon>
        <taxon>Leptospirales</taxon>
        <taxon>Leptospiraceae</taxon>
        <taxon>Leptospira</taxon>
    </lineage>
</organism>
<dbReference type="InterPro" id="IPR002826">
    <property type="entry name" value="MptE-like"/>
</dbReference>
<dbReference type="Pfam" id="PF01973">
    <property type="entry name" value="MptE-like"/>
    <property type="match status" value="1"/>
</dbReference>
<dbReference type="Proteomes" id="UP000000656">
    <property type="component" value="Chromosome 1"/>
</dbReference>
<gene>
    <name evidence="2" type="ordered locus">LBJ_1563</name>
</gene>